<evidence type="ECO:0000256" key="1">
    <source>
        <dbReference type="SAM" id="MobiDB-lite"/>
    </source>
</evidence>
<dbReference type="EMBL" id="CP044232">
    <property type="protein sequence ID" value="QEW01973.1"/>
    <property type="molecule type" value="Genomic_DNA"/>
</dbReference>
<dbReference type="Proteomes" id="UP000325516">
    <property type="component" value="Chromosome"/>
</dbReference>
<dbReference type="KEGG" id="mlz:F6J85_01910"/>
<sequence length="223" mass="21577">MSQGQPLRIGTGTRPATSPPLICGPPPRSKGHPMKKFVKASIATAAGVTLLLGGAGTFASWNASATTAGATIASGNMVVEDSGDAGSWTANGAAISLAGYSIAPGDTLTYTKTMSVSAEGDSIQATLGLTGGSIAAADPTDASDQALAGYLQAGATLTAAGEGISGTGPTFSVAPGSGVVDEDVTVTVTIAFPAGDTVGGNNDAMGGAVNLSDLTVTLTQNTN</sequence>
<name>A0A5J6L0F0_9MICO</name>
<reference evidence="3" key="1">
    <citation type="submission" date="2019-09" db="EMBL/GenBank/DDBJ databases">
        <title>Mumia zhuanghuii sp. nov. isolated from the intestinal contents of plateau pika (Ochotona curzoniae) in the Qinghai-Tibet plateau of China.</title>
        <authorList>
            <person name="Tian Z."/>
        </authorList>
    </citation>
    <scope>NUCLEOTIDE SEQUENCE [LARGE SCALE GENOMIC DNA]</scope>
    <source>
        <strain evidence="3">L-031</strain>
    </source>
</reference>
<organism evidence="2 3">
    <name type="scientific">Microbacterium lushaniae</name>
    <dbReference type="NCBI Taxonomy" id="2614639"/>
    <lineage>
        <taxon>Bacteria</taxon>
        <taxon>Bacillati</taxon>
        <taxon>Actinomycetota</taxon>
        <taxon>Actinomycetes</taxon>
        <taxon>Micrococcales</taxon>
        <taxon>Microbacteriaceae</taxon>
        <taxon>Microbacterium</taxon>
    </lineage>
</organism>
<protein>
    <submittedName>
        <fullName evidence="2">Alternate-type signal peptide domain-containing protein</fullName>
    </submittedName>
</protein>
<dbReference type="InterPro" id="IPR023833">
    <property type="entry name" value="Signal_pept_SipW-depend-type"/>
</dbReference>
<dbReference type="NCBIfam" id="TIGR04088">
    <property type="entry name" value="cognate_SipW"/>
    <property type="match status" value="1"/>
</dbReference>
<dbReference type="InterPro" id="IPR024006">
    <property type="entry name" value="Alt_signal_exp_actinobact"/>
</dbReference>
<feature type="region of interest" description="Disordered" evidence="1">
    <location>
        <begin position="1"/>
        <end position="32"/>
    </location>
</feature>
<accession>A0A5J6L0F0</accession>
<keyword evidence="3" id="KW-1185">Reference proteome</keyword>
<evidence type="ECO:0000313" key="3">
    <source>
        <dbReference type="Proteomes" id="UP000325516"/>
    </source>
</evidence>
<dbReference type="AlphaFoldDB" id="A0A5J6L0F0"/>
<evidence type="ECO:0000313" key="2">
    <source>
        <dbReference type="EMBL" id="QEW01973.1"/>
    </source>
</evidence>
<proteinExistence type="predicted"/>
<gene>
    <name evidence="2" type="ORF">F6J85_01910</name>
</gene>
<dbReference type="NCBIfam" id="TIGR04089">
    <property type="entry name" value="exp_by_SipW_III"/>
    <property type="match status" value="1"/>
</dbReference>